<accession>A0A4P9X0B8</accession>
<reference evidence="3" key="1">
    <citation type="journal article" date="2018" name="Nat. Microbiol.">
        <title>Leveraging single-cell genomics to expand the fungal tree of life.</title>
        <authorList>
            <person name="Ahrendt S.R."/>
            <person name="Quandt C.A."/>
            <person name="Ciobanu D."/>
            <person name="Clum A."/>
            <person name="Salamov A."/>
            <person name="Andreopoulos B."/>
            <person name="Cheng J.F."/>
            <person name="Woyke T."/>
            <person name="Pelin A."/>
            <person name="Henrissat B."/>
            <person name="Reynolds N.K."/>
            <person name="Benny G.L."/>
            <person name="Smith M.E."/>
            <person name="James T.Y."/>
            <person name="Grigoriev I.V."/>
        </authorList>
    </citation>
    <scope>NUCLEOTIDE SEQUENCE [LARGE SCALE GENOMIC DNA]</scope>
    <source>
        <strain evidence="3">ATCC 52028</strain>
    </source>
</reference>
<feature type="compositionally biased region" description="Low complexity" evidence="1">
    <location>
        <begin position="203"/>
        <end position="216"/>
    </location>
</feature>
<evidence type="ECO:0000313" key="2">
    <source>
        <dbReference type="EMBL" id="RKO98402.1"/>
    </source>
</evidence>
<feature type="region of interest" description="Disordered" evidence="1">
    <location>
        <begin position="157"/>
        <end position="237"/>
    </location>
</feature>
<sequence length="436" mass="45564">MSATHVGSYGWDSSRLSATVTASTKSWFAKIGRCMPRVRAARHKVRDQLRGPRNPLDTMLAAKCSATTASHGARAPVASAPAKAIATPPPPPPPVPAAAGRPHSRKRAVGSPTESHAQRPRADPAARPVAWHHAAPVSVLDAVAQEARRMEAPLDAPVFTLPPESGPAAASAAAPGGTTSARGTSRPAGLLPSPHCRPRRRAAAAPSHPSRPSPSIRARRAASHRGSVLGPASPSAARDAARAQNSLLRAVLMRHLAANVLDATDLEADAHAHAASGGPPAQAPAVCVDGDCRHRRAHGLAPAPAADAACIEARERQAIWEWYVQLVARVRGVMRANESLDAHVMRGTPPRPAAQAMGLARDLRAWWQPSAARAPTAVLSPTRSGGARVGAPVRRRWSMSAETPVLRACATSTSTLVMDYGFGRQDMSQGARMISA</sequence>
<feature type="compositionally biased region" description="Low complexity" evidence="1">
    <location>
        <begin position="224"/>
        <end position="237"/>
    </location>
</feature>
<feature type="region of interest" description="Disordered" evidence="1">
    <location>
        <begin position="72"/>
        <end position="129"/>
    </location>
</feature>
<feature type="compositionally biased region" description="Low complexity" evidence="1">
    <location>
        <begin position="166"/>
        <end position="187"/>
    </location>
</feature>
<keyword evidence="3" id="KW-1185">Reference proteome</keyword>
<dbReference type="Proteomes" id="UP000274922">
    <property type="component" value="Unassembled WGS sequence"/>
</dbReference>
<organism evidence="2 3">
    <name type="scientific">Caulochytrium protostelioides</name>
    <dbReference type="NCBI Taxonomy" id="1555241"/>
    <lineage>
        <taxon>Eukaryota</taxon>
        <taxon>Fungi</taxon>
        <taxon>Fungi incertae sedis</taxon>
        <taxon>Chytridiomycota</taxon>
        <taxon>Chytridiomycota incertae sedis</taxon>
        <taxon>Chytridiomycetes</taxon>
        <taxon>Caulochytriales</taxon>
        <taxon>Caulochytriaceae</taxon>
        <taxon>Caulochytrium</taxon>
    </lineage>
</organism>
<dbReference type="EMBL" id="ML014451">
    <property type="protein sequence ID" value="RKO98402.1"/>
    <property type="molecule type" value="Genomic_DNA"/>
</dbReference>
<feature type="compositionally biased region" description="Pro residues" evidence="1">
    <location>
        <begin position="87"/>
        <end position="96"/>
    </location>
</feature>
<proteinExistence type="predicted"/>
<protein>
    <submittedName>
        <fullName evidence="2">Uncharacterized protein</fullName>
    </submittedName>
</protein>
<gene>
    <name evidence="2" type="ORF">CXG81DRAFT_21357</name>
</gene>
<name>A0A4P9X0B8_9FUNG</name>
<evidence type="ECO:0000256" key="1">
    <source>
        <dbReference type="SAM" id="MobiDB-lite"/>
    </source>
</evidence>
<dbReference type="AlphaFoldDB" id="A0A4P9X0B8"/>
<evidence type="ECO:0000313" key="3">
    <source>
        <dbReference type="Proteomes" id="UP000274922"/>
    </source>
</evidence>
<feature type="compositionally biased region" description="Low complexity" evidence="1">
    <location>
        <begin position="73"/>
        <end position="86"/>
    </location>
</feature>